<evidence type="ECO:0000313" key="2">
    <source>
        <dbReference type="EMBL" id="SDD86823.1"/>
    </source>
</evidence>
<dbReference type="RefSeq" id="WP_091243696.1">
    <property type="nucleotide sequence ID" value="NZ_FNAG01000009.1"/>
</dbReference>
<protein>
    <submittedName>
        <fullName evidence="2">Uncharacterized protein</fullName>
    </submittedName>
</protein>
<dbReference type="EMBL" id="FNAG01000009">
    <property type="protein sequence ID" value="SDD86823.1"/>
    <property type="molecule type" value="Genomic_DNA"/>
</dbReference>
<name>A0A1G6YA29_9GAMM</name>
<evidence type="ECO:0000313" key="3">
    <source>
        <dbReference type="Proteomes" id="UP000199603"/>
    </source>
</evidence>
<organism evidence="2 3">
    <name type="scientific">Aquimonas voraii</name>
    <dbReference type="NCBI Taxonomy" id="265719"/>
    <lineage>
        <taxon>Bacteria</taxon>
        <taxon>Pseudomonadati</taxon>
        <taxon>Pseudomonadota</taxon>
        <taxon>Gammaproteobacteria</taxon>
        <taxon>Lysobacterales</taxon>
        <taxon>Lysobacteraceae</taxon>
        <taxon>Aquimonas</taxon>
    </lineage>
</organism>
<reference evidence="2 3" key="1">
    <citation type="submission" date="2016-10" db="EMBL/GenBank/DDBJ databases">
        <authorList>
            <person name="de Groot N.N."/>
        </authorList>
    </citation>
    <scope>NUCLEOTIDE SEQUENCE [LARGE SCALE GENOMIC DNA]</scope>
    <source>
        <strain evidence="2 3">DSM 16957</strain>
    </source>
</reference>
<keyword evidence="3" id="KW-1185">Reference proteome</keyword>
<gene>
    <name evidence="2" type="ORF">SAMN04488509_10936</name>
</gene>
<dbReference type="Proteomes" id="UP000199603">
    <property type="component" value="Unassembled WGS sequence"/>
</dbReference>
<keyword evidence="1" id="KW-0472">Membrane</keyword>
<evidence type="ECO:0000256" key="1">
    <source>
        <dbReference type="SAM" id="Phobius"/>
    </source>
</evidence>
<sequence>MRIRAHALASLLFALTLALNAAFWGGVGLSPTLGPIVRQPLPMQAPLAYTWLLIGENLGRPLGLQDSLVAFAEGNIEDLPRVVEGGPLAVERLLQSQAGWIGSLHGAPLVLLPLAIFLWWRRPRGLKTFGGR</sequence>
<keyword evidence="1" id="KW-1133">Transmembrane helix</keyword>
<dbReference type="AlphaFoldDB" id="A0A1G6YA29"/>
<keyword evidence="1" id="KW-0812">Transmembrane</keyword>
<feature type="transmembrane region" description="Helical" evidence="1">
    <location>
        <begin position="98"/>
        <end position="120"/>
    </location>
</feature>
<accession>A0A1G6YA29</accession>
<dbReference type="STRING" id="265719.SAMN04488509_10936"/>
<proteinExistence type="predicted"/>